<dbReference type="HOGENOM" id="CLU_1927987_0_0_1"/>
<protein>
    <submittedName>
        <fullName evidence="1">Predicted protein</fullName>
    </submittedName>
</protein>
<dbReference type="RefSeq" id="XP_001887273.1">
    <property type="nucleotide sequence ID" value="XM_001887238.1"/>
</dbReference>
<organism evidence="2">
    <name type="scientific">Laccaria bicolor (strain S238N-H82 / ATCC MYA-4686)</name>
    <name type="common">Bicoloured deceiver</name>
    <name type="synonym">Laccaria laccata var. bicolor</name>
    <dbReference type="NCBI Taxonomy" id="486041"/>
    <lineage>
        <taxon>Eukaryota</taxon>
        <taxon>Fungi</taxon>
        <taxon>Dikarya</taxon>
        <taxon>Basidiomycota</taxon>
        <taxon>Agaricomycotina</taxon>
        <taxon>Agaricomycetes</taxon>
        <taxon>Agaricomycetidae</taxon>
        <taxon>Agaricales</taxon>
        <taxon>Agaricineae</taxon>
        <taxon>Hydnangiaceae</taxon>
        <taxon>Laccaria</taxon>
    </lineage>
</organism>
<reference evidence="1 2" key="1">
    <citation type="journal article" date="2008" name="Nature">
        <title>The genome of Laccaria bicolor provides insights into mycorrhizal symbiosis.</title>
        <authorList>
            <person name="Martin F."/>
            <person name="Aerts A."/>
            <person name="Ahren D."/>
            <person name="Brun A."/>
            <person name="Danchin E.G.J."/>
            <person name="Duchaussoy F."/>
            <person name="Gibon J."/>
            <person name="Kohler A."/>
            <person name="Lindquist E."/>
            <person name="Pereda V."/>
            <person name="Salamov A."/>
            <person name="Shapiro H.J."/>
            <person name="Wuyts J."/>
            <person name="Blaudez D."/>
            <person name="Buee M."/>
            <person name="Brokstein P."/>
            <person name="Canbaeck B."/>
            <person name="Cohen D."/>
            <person name="Courty P.E."/>
            <person name="Coutinho P.M."/>
            <person name="Delaruelle C."/>
            <person name="Detter J.C."/>
            <person name="Deveau A."/>
            <person name="DiFazio S."/>
            <person name="Duplessis S."/>
            <person name="Fraissinet-Tachet L."/>
            <person name="Lucic E."/>
            <person name="Frey-Klett P."/>
            <person name="Fourrey C."/>
            <person name="Feussner I."/>
            <person name="Gay G."/>
            <person name="Grimwood J."/>
            <person name="Hoegger P.J."/>
            <person name="Jain P."/>
            <person name="Kilaru S."/>
            <person name="Labbe J."/>
            <person name="Lin Y.C."/>
            <person name="Legue V."/>
            <person name="Le Tacon F."/>
            <person name="Marmeisse R."/>
            <person name="Melayah D."/>
            <person name="Montanini B."/>
            <person name="Muratet M."/>
            <person name="Nehls U."/>
            <person name="Niculita-Hirzel H."/>
            <person name="Oudot-Le Secq M.P."/>
            <person name="Peter M."/>
            <person name="Quesneville H."/>
            <person name="Rajashekar B."/>
            <person name="Reich M."/>
            <person name="Rouhier N."/>
            <person name="Schmutz J."/>
            <person name="Yin T."/>
            <person name="Chalot M."/>
            <person name="Henrissat B."/>
            <person name="Kuees U."/>
            <person name="Lucas S."/>
            <person name="Van de Peer Y."/>
            <person name="Podila G.K."/>
            <person name="Polle A."/>
            <person name="Pukkila P.J."/>
            <person name="Richardson P.M."/>
            <person name="Rouze P."/>
            <person name="Sanders I.R."/>
            <person name="Stajich J.E."/>
            <person name="Tunlid A."/>
            <person name="Tuskan G."/>
            <person name="Grigoriev I.V."/>
        </authorList>
    </citation>
    <scope>NUCLEOTIDE SEQUENCE [LARGE SCALE GENOMIC DNA]</scope>
    <source>
        <strain evidence="2">S238N-H82 / ATCC MYA-4686</strain>
    </source>
</reference>
<gene>
    <name evidence="1" type="ORF">LACBIDRAFT_332674</name>
</gene>
<dbReference type="KEGG" id="lbc:LACBIDRAFT_332674"/>
<dbReference type="EMBL" id="DS547133">
    <property type="protein sequence ID" value="EDR02116.1"/>
    <property type="molecule type" value="Genomic_DNA"/>
</dbReference>
<keyword evidence="2" id="KW-1185">Reference proteome</keyword>
<name>B0DTI0_LACBS</name>
<evidence type="ECO:0000313" key="1">
    <source>
        <dbReference type="EMBL" id="EDR02116.1"/>
    </source>
</evidence>
<accession>B0DTI0</accession>
<dbReference type="Proteomes" id="UP000001194">
    <property type="component" value="Unassembled WGS sequence"/>
</dbReference>
<dbReference type="AlphaFoldDB" id="B0DTI0"/>
<sequence>MMNNNCIIIEATQNDGNMGQHHQTTTMQQQQQQWCNDAQDNSNMVMTQDDNTMTQGKDNDNHDMAMSQNDKIEDDMQHALDSTASRARWKHMTVNGGNGCKGWCQCELCIAEADTRGTRDDHNNSHSSPPQ</sequence>
<proteinExistence type="predicted"/>
<evidence type="ECO:0000313" key="2">
    <source>
        <dbReference type="Proteomes" id="UP000001194"/>
    </source>
</evidence>
<dbReference type="GeneID" id="6082904"/>
<dbReference type="InParanoid" id="B0DTI0"/>